<dbReference type="InterPro" id="IPR036514">
    <property type="entry name" value="SGNH_hydro_sf"/>
</dbReference>
<dbReference type="InterPro" id="IPR019734">
    <property type="entry name" value="TPR_rpt"/>
</dbReference>
<evidence type="ECO:0000256" key="1">
    <source>
        <dbReference type="PROSITE-ProRule" id="PRU00339"/>
    </source>
</evidence>
<proteinExistence type="predicted"/>
<dbReference type="EMBL" id="JABTCF010000004">
    <property type="protein sequence ID" value="MBD0777845.1"/>
    <property type="molecule type" value="Genomic_DNA"/>
</dbReference>
<accession>A0ABR7V1N8</accession>
<gene>
    <name evidence="2" type="ORF">HPE56_08570</name>
</gene>
<dbReference type="InterPro" id="IPR051532">
    <property type="entry name" value="Ester_Hydrolysis_Enzymes"/>
</dbReference>
<protein>
    <recommendedName>
        <fullName evidence="4">GDSL-like Lipase/Acylhydrolase family protein</fullName>
    </recommendedName>
</protein>
<name>A0ABR7V1N8_9FLAO</name>
<comment type="caution">
    <text evidence="2">The sequence shown here is derived from an EMBL/GenBank/DDBJ whole genome shotgun (WGS) entry which is preliminary data.</text>
</comment>
<dbReference type="PANTHER" id="PTHR30383">
    <property type="entry name" value="THIOESTERASE 1/PROTEASE 1/LYSOPHOSPHOLIPASE L1"/>
    <property type="match status" value="1"/>
</dbReference>
<dbReference type="Proteomes" id="UP001166021">
    <property type="component" value="Unassembled WGS sequence"/>
</dbReference>
<feature type="repeat" description="TPR" evidence="1">
    <location>
        <begin position="489"/>
        <end position="522"/>
    </location>
</feature>
<evidence type="ECO:0000313" key="3">
    <source>
        <dbReference type="Proteomes" id="UP001166021"/>
    </source>
</evidence>
<dbReference type="InterPro" id="IPR011990">
    <property type="entry name" value="TPR-like_helical_dom_sf"/>
</dbReference>
<dbReference type="SUPFAM" id="SSF52266">
    <property type="entry name" value="SGNH hydrolase"/>
    <property type="match status" value="1"/>
</dbReference>
<dbReference type="Gene3D" id="1.25.40.10">
    <property type="entry name" value="Tetratricopeptide repeat domain"/>
    <property type="match status" value="1"/>
</dbReference>
<organism evidence="2 3">
    <name type="scientific">Maribacter aquimaris</name>
    <dbReference type="NCBI Taxonomy" id="2737171"/>
    <lineage>
        <taxon>Bacteria</taxon>
        <taxon>Pseudomonadati</taxon>
        <taxon>Bacteroidota</taxon>
        <taxon>Flavobacteriia</taxon>
        <taxon>Flavobacteriales</taxon>
        <taxon>Flavobacteriaceae</taxon>
        <taxon>Maribacter</taxon>
    </lineage>
</organism>
<dbReference type="RefSeq" id="WP_188243356.1">
    <property type="nucleotide sequence ID" value="NZ_JABTCF010000004.1"/>
</dbReference>
<keyword evidence="1" id="KW-0802">TPR repeat</keyword>
<evidence type="ECO:0008006" key="4">
    <source>
        <dbReference type="Google" id="ProtNLM"/>
    </source>
</evidence>
<dbReference type="PANTHER" id="PTHR30383:SF5">
    <property type="entry name" value="SGNH HYDROLASE-TYPE ESTERASE DOMAIN-CONTAINING PROTEIN"/>
    <property type="match status" value="1"/>
</dbReference>
<dbReference type="SUPFAM" id="SSF48452">
    <property type="entry name" value="TPR-like"/>
    <property type="match status" value="1"/>
</dbReference>
<dbReference type="PROSITE" id="PS50005">
    <property type="entry name" value="TPR"/>
    <property type="match status" value="1"/>
</dbReference>
<sequence length="627" mass="72014">MKLKTNYTIWFKLIAVLLPLLFLFLAEVSLRVFNVGEDLSLFIEHPDNSEYLILNPNISRRYFVKDENSTRGYIEPFKKKKEPGTVRIFVQGSSTAYGFPYENNGSFHRMLQYQFNQNFLNKNIEIINLSLTAVNSYTLLDFTDEILLQQPDAILIYAGHNEFYGALGVGSSGKLGLNPTIVRLGIQFRKLRLGQLFFRLITRMSRKESSDLSETLMKRMAAEQSITKGSELYEKGIDQFKQNMATLLAKYQKNNIPVFMGTLFSNLKDQAPFISDLDSKENAEYFYTLAKESEKKHDFTQSLQFYTRAKDEDLLRFRAPEAINENIKALAKEFGTILVPVEEDFKSNSPHGIVGNELVLEHLHPNLKGYYLMSTSFYRSLIEHFDFTTDEEVVLPLPFEEQPLTEMDSLFGQYTNLILRSQWPFNEPMPDIDLTGKSMPEVLAGGLAVKEIDWEEAMHKLQKYYLDKKQYNNVFKVTESLVLAYPMNLDYGIQAGQFATNVGEHKKALMYYKKAFERNPNIKILAQCVKAGVNAKAFDELLPILNSKSVQQLDNRLVAEMKSDIVGLKTSEAIIKQQPGNINVLQMLAKLYYDFGVYHFAKDYAEKLEQLEPGNNLALEILQRTNK</sequence>
<keyword evidence="3" id="KW-1185">Reference proteome</keyword>
<reference evidence="2" key="1">
    <citation type="submission" date="2020-05" db="EMBL/GenBank/DDBJ databases">
        <title>The draft genome sequence of Maribacter sp. ANRC-HE7.</title>
        <authorList>
            <person name="Mu L."/>
        </authorList>
    </citation>
    <scope>NUCLEOTIDE SEQUENCE</scope>
    <source>
        <strain evidence="2">ANRC-HE7</strain>
    </source>
</reference>
<evidence type="ECO:0000313" key="2">
    <source>
        <dbReference type="EMBL" id="MBD0777845.1"/>
    </source>
</evidence>
<dbReference type="Gene3D" id="3.40.50.1110">
    <property type="entry name" value="SGNH hydrolase"/>
    <property type="match status" value="1"/>
</dbReference>